<evidence type="ECO:0000313" key="6">
    <source>
        <dbReference type="Proteomes" id="UP001310890"/>
    </source>
</evidence>
<dbReference type="InterPro" id="IPR039764">
    <property type="entry name" value="HABP4/SERBP1-like"/>
</dbReference>
<name>A0AAN7YFH1_9PEZI</name>
<evidence type="ECO:0000256" key="3">
    <source>
        <dbReference type="SAM" id="MobiDB-lite"/>
    </source>
</evidence>
<feature type="compositionally biased region" description="Basic and acidic residues" evidence="3">
    <location>
        <begin position="236"/>
        <end position="248"/>
    </location>
</feature>
<feature type="compositionally biased region" description="Basic and acidic residues" evidence="3">
    <location>
        <begin position="82"/>
        <end position="147"/>
    </location>
</feature>
<dbReference type="GO" id="GO:0005737">
    <property type="term" value="C:cytoplasm"/>
    <property type="evidence" value="ECO:0007669"/>
    <property type="project" value="UniProtKB-SubCell"/>
</dbReference>
<dbReference type="GO" id="GO:0005634">
    <property type="term" value="C:nucleus"/>
    <property type="evidence" value="ECO:0007669"/>
    <property type="project" value="TreeGrafter"/>
</dbReference>
<evidence type="ECO:0000256" key="2">
    <source>
        <dbReference type="ARBA" id="ARBA00022490"/>
    </source>
</evidence>
<evidence type="ECO:0000256" key="1">
    <source>
        <dbReference type="ARBA" id="ARBA00004496"/>
    </source>
</evidence>
<dbReference type="AlphaFoldDB" id="A0AAN7YFH1"/>
<dbReference type="PANTHER" id="PTHR12299:SF17">
    <property type="entry name" value="AT19571P-RELATED"/>
    <property type="match status" value="1"/>
</dbReference>
<protein>
    <recommendedName>
        <fullName evidence="4">Hyaluronan/mRNA-binding protein domain-containing protein</fullName>
    </recommendedName>
</protein>
<accession>A0AAN7YFH1</accession>
<dbReference type="InterPro" id="IPR019084">
    <property type="entry name" value="STM1-like_N"/>
</dbReference>
<evidence type="ECO:0000313" key="5">
    <source>
        <dbReference type="EMBL" id="KAK5111037.1"/>
    </source>
</evidence>
<feature type="compositionally biased region" description="Gly residues" evidence="3">
    <location>
        <begin position="337"/>
        <end position="351"/>
    </location>
</feature>
<dbReference type="InterPro" id="IPR006861">
    <property type="entry name" value="HABP4_PAIRBP1-bd"/>
</dbReference>
<feature type="domain" description="Hyaluronan/mRNA-binding protein" evidence="4">
    <location>
        <begin position="129"/>
        <end position="243"/>
    </location>
</feature>
<sequence length="368" mass="38480">MASQIVSKNLYDLLGNDADQDPDRAPSPPTKAIDKPVQRSGKRNGPADGPANDPLRPSANAAAAARGGRDGDNRRGGFGGDRQQRDGGDRREPREPRGDFEGRGRGRGRGDRGDRRGGRGRGEGRGPRGARGDRQDHSGIAEHEKQAAHGWGGETGNAEWADEQAGSAIAQAEQNNEPGFTPDTSAKDPAFTNGPDAPTGEEDVAATEPEDKTKSYEQYLTELAEKRAALNSGTQEFRKPNEGSKQKFPEGTAFSRNPEEENFFAGSGGKAKKSKDVKEKNKVELDGQYYAAADMGDRGGRGGRGGGRGRGDRDGAPSRGGRGGGDRGGRGGRGRGEGFSGRGGPRGGAPRGGNFDAADSSAFPALGK</sequence>
<feature type="region of interest" description="Disordered" evidence="3">
    <location>
        <begin position="1"/>
        <end position="214"/>
    </location>
</feature>
<dbReference type="Gene3D" id="6.10.140.1040">
    <property type="match status" value="1"/>
</dbReference>
<dbReference type="EMBL" id="JAVRRL010000043">
    <property type="protein sequence ID" value="KAK5111037.1"/>
    <property type="molecule type" value="Genomic_DNA"/>
</dbReference>
<feature type="compositionally biased region" description="Basic and acidic residues" evidence="3">
    <location>
        <begin position="274"/>
        <end position="285"/>
    </location>
</feature>
<proteinExistence type="predicted"/>
<dbReference type="GO" id="GO:0003723">
    <property type="term" value="F:RNA binding"/>
    <property type="evidence" value="ECO:0007669"/>
    <property type="project" value="InterPro"/>
</dbReference>
<dbReference type="PANTHER" id="PTHR12299">
    <property type="entry name" value="HYALURONIC ACID-BINDING PROTEIN 4"/>
    <property type="match status" value="1"/>
</dbReference>
<comment type="caution">
    <text evidence="5">The sequence shown here is derived from an EMBL/GenBank/DDBJ whole genome shotgun (WGS) entry which is preliminary data.</text>
</comment>
<dbReference type="SMART" id="SM01233">
    <property type="entry name" value="HABP4_PAI-RBP1"/>
    <property type="match status" value="1"/>
</dbReference>
<comment type="subcellular location">
    <subcellularLocation>
        <location evidence="1">Cytoplasm</location>
    </subcellularLocation>
</comment>
<feature type="region of interest" description="Disordered" evidence="3">
    <location>
        <begin position="226"/>
        <end position="368"/>
    </location>
</feature>
<organism evidence="5 6">
    <name type="scientific">Meristemomyces frigidus</name>
    <dbReference type="NCBI Taxonomy" id="1508187"/>
    <lineage>
        <taxon>Eukaryota</taxon>
        <taxon>Fungi</taxon>
        <taxon>Dikarya</taxon>
        <taxon>Ascomycota</taxon>
        <taxon>Pezizomycotina</taxon>
        <taxon>Dothideomycetes</taxon>
        <taxon>Dothideomycetidae</taxon>
        <taxon>Mycosphaerellales</taxon>
        <taxon>Teratosphaeriaceae</taxon>
        <taxon>Meristemomyces</taxon>
    </lineage>
</organism>
<dbReference type="Proteomes" id="UP001310890">
    <property type="component" value="Unassembled WGS sequence"/>
</dbReference>
<dbReference type="Pfam" id="PF09598">
    <property type="entry name" value="Stm1_N"/>
    <property type="match status" value="1"/>
</dbReference>
<reference evidence="5" key="1">
    <citation type="submission" date="2023-08" db="EMBL/GenBank/DDBJ databases">
        <title>Black Yeasts Isolated from many extreme environments.</title>
        <authorList>
            <person name="Coleine C."/>
            <person name="Stajich J.E."/>
            <person name="Selbmann L."/>
        </authorList>
    </citation>
    <scope>NUCLEOTIDE SEQUENCE</scope>
    <source>
        <strain evidence="5">CCFEE 5401</strain>
    </source>
</reference>
<feature type="compositionally biased region" description="Polar residues" evidence="3">
    <location>
        <begin position="172"/>
        <end position="184"/>
    </location>
</feature>
<keyword evidence="2" id="KW-0963">Cytoplasm</keyword>
<gene>
    <name evidence="5" type="ORF">LTR62_005412</name>
</gene>
<evidence type="ECO:0000259" key="4">
    <source>
        <dbReference type="SMART" id="SM01233"/>
    </source>
</evidence>